<protein>
    <recommendedName>
        <fullName evidence="3">Methyltransferase type 11 domain-containing protein</fullName>
    </recommendedName>
</protein>
<name>A0A6J5MJ43_9CAUD</name>
<accession>A0A6J5MJ43</accession>
<evidence type="ECO:0008006" key="3">
    <source>
        <dbReference type="Google" id="ProtNLM"/>
    </source>
</evidence>
<dbReference type="Gene3D" id="3.40.50.150">
    <property type="entry name" value="Vaccinia Virus protein VP39"/>
    <property type="match status" value="1"/>
</dbReference>
<organism evidence="1">
    <name type="scientific">uncultured Caudovirales phage</name>
    <dbReference type="NCBI Taxonomy" id="2100421"/>
    <lineage>
        <taxon>Viruses</taxon>
        <taxon>Duplodnaviria</taxon>
        <taxon>Heunggongvirae</taxon>
        <taxon>Uroviricota</taxon>
        <taxon>Caudoviricetes</taxon>
        <taxon>Peduoviridae</taxon>
        <taxon>Maltschvirus</taxon>
        <taxon>Maltschvirus maltsch</taxon>
    </lineage>
</organism>
<proteinExistence type="predicted"/>
<dbReference type="EMBL" id="LR796737">
    <property type="protein sequence ID" value="CAB4162943.1"/>
    <property type="molecule type" value="Genomic_DNA"/>
</dbReference>
<evidence type="ECO:0000313" key="1">
    <source>
        <dbReference type="EMBL" id="CAB4143629.1"/>
    </source>
</evidence>
<evidence type="ECO:0000313" key="2">
    <source>
        <dbReference type="EMBL" id="CAB4162943.1"/>
    </source>
</evidence>
<reference evidence="1" key="1">
    <citation type="submission" date="2020-04" db="EMBL/GenBank/DDBJ databases">
        <authorList>
            <person name="Chiriac C."/>
            <person name="Salcher M."/>
            <person name="Ghai R."/>
            <person name="Kavagutti S V."/>
        </authorList>
    </citation>
    <scope>NUCLEOTIDE SEQUENCE</scope>
</reference>
<dbReference type="EMBL" id="LR796418">
    <property type="protein sequence ID" value="CAB4143629.1"/>
    <property type="molecule type" value="Genomic_DNA"/>
</dbReference>
<dbReference type="InterPro" id="IPR029063">
    <property type="entry name" value="SAM-dependent_MTases_sf"/>
</dbReference>
<gene>
    <name evidence="1" type="ORF">UFOVP436_194</name>
    <name evidence="2" type="ORF">UFOVP784_194</name>
</gene>
<sequence length="180" mass="20427">MSSIRFNLGGIGKGSEYKTVNLAEVCDIEANIMDLDSFCSDGTVDEFFLSHTLEHISLLQYKSFLEHMLRKLKSGGKIKIVQTDVGRLIKMWVDGKISFRTMRTPIFTPANRCASNILQQHQSMWSQEELIKDFQAIGMQAEGFDAGYWQYDVDDDIIPEETKKDFGKHIPNLGVIATKI</sequence>
<dbReference type="SUPFAM" id="SSF53335">
    <property type="entry name" value="S-adenosyl-L-methionine-dependent methyltransferases"/>
    <property type="match status" value="1"/>
</dbReference>